<dbReference type="AlphaFoldDB" id="A0A0A2BBJ1"/>
<evidence type="ECO:0000259" key="4">
    <source>
        <dbReference type="Pfam" id="PF01467"/>
    </source>
</evidence>
<dbReference type="SUPFAM" id="SSF53613">
    <property type="entry name" value="Ribokinase-like"/>
    <property type="match status" value="1"/>
</dbReference>
<dbReference type="EMBL" id="JNAR01000002">
    <property type="protein sequence ID" value="KGG10512.1"/>
    <property type="molecule type" value="Genomic_DNA"/>
</dbReference>
<dbReference type="NCBIfam" id="TIGR00125">
    <property type="entry name" value="cyt_tran_rel"/>
    <property type="match status" value="1"/>
</dbReference>
<evidence type="ECO:0000313" key="6">
    <source>
        <dbReference type="Proteomes" id="UP000030481"/>
    </source>
</evidence>
<organism evidence="5 6">
    <name type="scientific">Prochlorococcus marinus str. MIT 9401</name>
    <dbReference type="NCBI Taxonomy" id="167551"/>
    <lineage>
        <taxon>Bacteria</taxon>
        <taxon>Bacillati</taxon>
        <taxon>Cyanobacteriota</taxon>
        <taxon>Cyanophyceae</taxon>
        <taxon>Synechococcales</taxon>
        <taxon>Prochlorococcaceae</taxon>
        <taxon>Prochlorococcus</taxon>
    </lineage>
</organism>
<dbReference type="RefSeq" id="WP_050496396.1">
    <property type="nucleotide sequence ID" value="NZ_JNAR01000002.1"/>
</dbReference>
<dbReference type="Proteomes" id="UP000030481">
    <property type="component" value="Unassembled WGS sequence"/>
</dbReference>
<protein>
    <submittedName>
        <fullName evidence="5">ADP-heptose synthase</fullName>
        <ecNumber evidence="5">2.7.-.-</ecNumber>
    </submittedName>
</protein>
<dbReference type="PANTHER" id="PTHR46969">
    <property type="entry name" value="BIFUNCTIONAL PROTEIN HLDE"/>
    <property type="match status" value="1"/>
</dbReference>
<evidence type="ECO:0000313" key="5">
    <source>
        <dbReference type="EMBL" id="KGG10512.1"/>
    </source>
</evidence>
<dbReference type="Gene3D" id="3.40.1190.20">
    <property type="match status" value="1"/>
</dbReference>
<evidence type="ECO:0000259" key="3">
    <source>
        <dbReference type="Pfam" id="PF00294"/>
    </source>
</evidence>
<comment type="caution">
    <text evidence="5">The sequence shown here is derived from an EMBL/GenBank/DDBJ whole genome shotgun (WGS) entry which is preliminary data.</text>
</comment>
<proteinExistence type="predicted"/>
<dbReference type="EC" id="2.7.-.-" evidence="5"/>
<sequence>MKLAVLGDFLIDEFIYYQSLRLSPESPCPVVNFQKSRKVAGGAANVANSCFSLGIEVYFLFCSPKNLINKDLLFDYEIFTYTRNDFDLSIKKRHCVDNRQFFREDKETPSINFNDCFENIDKCIEYMKNNKITDLLISDYQKGALTPKELQYLLLESKKSKIRTFVDTKISSSENLKNIYLLKPNLKEFNQLTGIRNTSSNRSLLIDELELPARKLMRENSIENCIITLSEMGSVWFGENETISFKSPKVSVIDIVGAGDSFISALVFTYLNNETYTKYQKLKIANNFAEITIKKEGTNPICKSSLDEVLNKVDIAEIGFTNGCFDILHPGHISLLKQAKKRCKFLIVGLNSDESVKRLKGKKRPINSELDRKKVLENIKFVDQVIIFNEDDPLNLIKKIKPDLLVKGADYDIKNVVGAEFTIKNGGNVFLANLLNTKSTTERVQNINNED</sequence>
<dbReference type="Pfam" id="PF01467">
    <property type="entry name" value="CTP_transf_like"/>
    <property type="match status" value="1"/>
</dbReference>
<keyword evidence="5" id="KW-0808">Transferase</keyword>
<gene>
    <name evidence="5" type="ORF">EV01_0140</name>
</gene>
<keyword evidence="2" id="KW-0119">Carbohydrate metabolism</keyword>
<dbReference type="PANTHER" id="PTHR46969:SF1">
    <property type="entry name" value="BIFUNCTIONAL PROTEIN HLDE"/>
    <property type="match status" value="1"/>
</dbReference>
<feature type="domain" description="Cytidyltransferase-like" evidence="4">
    <location>
        <begin position="320"/>
        <end position="412"/>
    </location>
</feature>
<dbReference type="GO" id="GO:0033786">
    <property type="term" value="F:heptose-1-phosphate adenylyltransferase activity"/>
    <property type="evidence" value="ECO:0007669"/>
    <property type="project" value="TreeGrafter"/>
</dbReference>
<dbReference type="Gene3D" id="3.40.50.620">
    <property type="entry name" value="HUPs"/>
    <property type="match status" value="1"/>
</dbReference>
<dbReference type="SUPFAM" id="SSF52374">
    <property type="entry name" value="Nucleotidylyl transferase"/>
    <property type="match status" value="1"/>
</dbReference>
<accession>A0A0A2BBJ1</accession>
<name>A0A0A2BBJ1_PROMR</name>
<evidence type="ECO:0000256" key="1">
    <source>
        <dbReference type="ARBA" id="ARBA00023268"/>
    </source>
</evidence>
<dbReference type="InterPro" id="IPR029056">
    <property type="entry name" value="Ribokinase-like"/>
</dbReference>
<keyword evidence="1" id="KW-0511">Multifunctional enzyme</keyword>
<reference evidence="6" key="1">
    <citation type="journal article" date="2014" name="Sci. Data">
        <title>Genomes of diverse isolates of the marine cyanobacterium Prochlorococcus.</title>
        <authorList>
            <person name="Biller S."/>
            <person name="Berube P."/>
            <person name="Thompson J."/>
            <person name="Kelly L."/>
            <person name="Roggensack S."/>
            <person name="Awad L."/>
            <person name="Roache-Johnson K."/>
            <person name="Ding H."/>
            <person name="Giovannoni S.J."/>
            <person name="Moore L.R."/>
            <person name="Chisholm S.W."/>
        </authorList>
    </citation>
    <scope>NUCLEOTIDE SEQUENCE [LARGE SCALE GENOMIC DNA]</scope>
</reference>
<dbReference type="GO" id="GO:0033785">
    <property type="term" value="F:heptose 7-phosphate kinase activity"/>
    <property type="evidence" value="ECO:0007669"/>
    <property type="project" value="TreeGrafter"/>
</dbReference>
<dbReference type="GO" id="GO:0005829">
    <property type="term" value="C:cytosol"/>
    <property type="evidence" value="ECO:0007669"/>
    <property type="project" value="TreeGrafter"/>
</dbReference>
<dbReference type="InterPro" id="IPR011611">
    <property type="entry name" value="PfkB_dom"/>
</dbReference>
<dbReference type="InterPro" id="IPR004821">
    <property type="entry name" value="Cyt_trans-like"/>
</dbReference>
<dbReference type="Pfam" id="PF00294">
    <property type="entry name" value="PfkB"/>
    <property type="match status" value="1"/>
</dbReference>
<dbReference type="InterPro" id="IPR014729">
    <property type="entry name" value="Rossmann-like_a/b/a_fold"/>
</dbReference>
<evidence type="ECO:0000256" key="2">
    <source>
        <dbReference type="ARBA" id="ARBA00023277"/>
    </source>
</evidence>
<feature type="domain" description="Carbohydrate kinase PfkB" evidence="3">
    <location>
        <begin position="162"/>
        <end position="300"/>
    </location>
</feature>